<sequence length="398" mass="41185">MILSRSSQTHPPLVPYTLLVLLSLWTRTVTAKLACTSPTSIPSGIQPGSPILLGFSDSANDSILSEITANLVCSSTRTVALTLGKGYSTKDFSPYSPLVTITETQATAALVSCPGNSFYVEYTATAEPGQQAVAQCNNELSIHTAKTLPDRPPLVALGIDLPIPTVPLPIPLPPTSIPTSANPPTTTPHPSLPPPTTSASPPTVPTEAPTPTSKDTEPPAKTTSTPAGGTKTTPSPRSSKTSQTQQPSSGPGSGDGNGGGTNSPNPNLSTGSSDPSPSNKDSSSSSDLQQTGTSAPSIVTIAAACAGVVGGVLVILAAILIWRKREQRRQRVSFDEFYNESLAAASGFNNPTYDNDSNKYDNNSRRPNDLEQGYDGYAAAVPGPAPVGPPMRQYRGGH</sequence>
<feature type="compositionally biased region" description="Gly residues" evidence="1">
    <location>
        <begin position="251"/>
        <end position="261"/>
    </location>
</feature>
<keyword evidence="3" id="KW-0732">Signal</keyword>
<keyword evidence="2" id="KW-0812">Transmembrane</keyword>
<keyword evidence="2" id="KW-1133">Transmembrane helix</keyword>
<accession>A0A9P6SVI1</accession>
<keyword evidence="5" id="KW-1185">Reference proteome</keyword>
<dbReference type="OrthoDB" id="2440768at2759"/>
<reference evidence="4" key="1">
    <citation type="journal article" date="2020" name="Fungal Divers.">
        <title>Resolving the Mortierellaceae phylogeny through synthesis of multi-gene phylogenetics and phylogenomics.</title>
        <authorList>
            <person name="Vandepol N."/>
            <person name="Liber J."/>
            <person name="Desiro A."/>
            <person name="Na H."/>
            <person name="Kennedy M."/>
            <person name="Barry K."/>
            <person name="Grigoriev I.V."/>
            <person name="Miller A.N."/>
            <person name="O'Donnell K."/>
            <person name="Stajich J.E."/>
            <person name="Bonito G."/>
        </authorList>
    </citation>
    <scope>NUCLEOTIDE SEQUENCE</scope>
    <source>
        <strain evidence="4">MES-2147</strain>
    </source>
</reference>
<evidence type="ECO:0000313" key="4">
    <source>
        <dbReference type="EMBL" id="KAG0007121.1"/>
    </source>
</evidence>
<evidence type="ECO:0000313" key="5">
    <source>
        <dbReference type="Proteomes" id="UP000749646"/>
    </source>
</evidence>
<keyword evidence="2" id="KW-0472">Membrane</keyword>
<proteinExistence type="predicted"/>
<protein>
    <submittedName>
        <fullName evidence="4">Uncharacterized protein</fullName>
    </submittedName>
</protein>
<comment type="caution">
    <text evidence="4">The sequence shown here is derived from an EMBL/GenBank/DDBJ whole genome shotgun (WGS) entry which is preliminary data.</text>
</comment>
<feature type="compositionally biased region" description="Low complexity" evidence="1">
    <location>
        <begin position="262"/>
        <end position="287"/>
    </location>
</feature>
<evidence type="ECO:0000256" key="3">
    <source>
        <dbReference type="SAM" id="SignalP"/>
    </source>
</evidence>
<feature type="compositionally biased region" description="Basic and acidic residues" evidence="1">
    <location>
        <begin position="356"/>
        <end position="369"/>
    </location>
</feature>
<feature type="region of interest" description="Disordered" evidence="1">
    <location>
        <begin position="174"/>
        <end position="291"/>
    </location>
</feature>
<evidence type="ECO:0000256" key="1">
    <source>
        <dbReference type="SAM" id="MobiDB-lite"/>
    </source>
</evidence>
<evidence type="ECO:0000256" key="2">
    <source>
        <dbReference type="SAM" id="Phobius"/>
    </source>
</evidence>
<gene>
    <name evidence="4" type="ORF">BGZ65_006004</name>
</gene>
<dbReference type="AlphaFoldDB" id="A0A9P6SVI1"/>
<dbReference type="EMBL" id="JAAAHW010000009">
    <property type="protein sequence ID" value="KAG0007121.1"/>
    <property type="molecule type" value="Genomic_DNA"/>
</dbReference>
<organism evidence="4 5">
    <name type="scientific">Modicella reniformis</name>
    <dbReference type="NCBI Taxonomy" id="1440133"/>
    <lineage>
        <taxon>Eukaryota</taxon>
        <taxon>Fungi</taxon>
        <taxon>Fungi incertae sedis</taxon>
        <taxon>Mucoromycota</taxon>
        <taxon>Mortierellomycotina</taxon>
        <taxon>Mortierellomycetes</taxon>
        <taxon>Mortierellales</taxon>
        <taxon>Mortierellaceae</taxon>
        <taxon>Modicella</taxon>
    </lineage>
</organism>
<feature type="transmembrane region" description="Helical" evidence="2">
    <location>
        <begin position="298"/>
        <end position="322"/>
    </location>
</feature>
<feature type="chain" id="PRO_5040375805" evidence="3">
    <location>
        <begin position="32"/>
        <end position="398"/>
    </location>
</feature>
<feature type="signal peptide" evidence="3">
    <location>
        <begin position="1"/>
        <end position="31"/>
    </location>
</feature>
<feature type="compositionally biased region" description="Low complexity" evidence="1">
    <location>
        <begin position="197"/>
        <end position="250"/>
    </location>
</feature>
<name>A0A9P6SVI1_9FUNG</name>
<feature type="compositionally biased region" description="Pro residues" evidence="1">
    <location>
        <begin position="185"/>
        <end position="196"/>
    </location>
</feature>
<dbReference type="Proteomes" id="UP000749646">
    <property type="component" value="Unassembled WGS sequence"/>
</dbReference>
<feature type="region of interest" description="Disordered" evidence="1">
    <location>
        <begin position="345"/>
        <end position="398"/>
    </location>
</feature>
<dbReference type="CDD" id="cd12087">
    <property type="entry name" value="TM_EGFR-like"/>
    <property type="match status" value="1"/>
</dbReference>